<evidence type="ECO:0000256" key="4">
    <source>
        <dbReference type="ARBA" id="ARBA00022840"/>
    </source>
</evidence>
<comment type="caution">
    <text evidence="6">The sequence shown here is derived from an EMBL/GenBank/DDBJ whole genome shotgun (WGS) entry which is preliminary data.</text>
</comment>
<keyword evidence="4 6" id="KW-0067">ATP-binding</keyword>
<evidence type="ECO:0000256" key="1">
    <source>
        <dbReference type="ARBA" id="ARBA00005417"/>
    </source>
</evidence>
<dbReference type="SMART" id="SM00382">
    <property type="entry name" value="AAA"/>
    <property type="match status" value="1"/>
</dbReference>
<dbReference type="EMBL" id="BAAADO010000003">
    <property type="protein sequence ID" value="GAA0490089.1"/>
    <property type="molecule type" value="Genomic_DNA"/>
</dbReference>
<dbReference type="Pfam" id="PF00005">
    <property type="entry name" value="ABC_tran"/>
    <property type="match status" value="1"/>
</dbReference>
<accession>A0ABP3KZI2</accession>
<gene>
    <name evidence="6" type="ORF">GCM10008986_15020</name>
</gene>
<dbReference type="PROSITE" id="PS00211">
    <property type="entry name" value="ABC_TRANSPORTER_1"/>
    <property type="match status" value="1"/>
</dbReference>
<dbReference type="PROSITE" id="PS50893">
    <property type="entry name" value="ABC_TRANSPORTER_2"/>
    <property type="match status" value="1"/>
</dbReference>
<dbReference type="InterPro" id="IPR003439">
    <property type="entry name" value="ABC_transporter-like_ATP-bd"/>
</dbReference>
<dbReference type="InterPro" id="IPR003593">
    <property type="entry name" value="AAA+_ATPase"/>
</dbReference>
<keyword evidence="2" id="KW-0813">Transport</keyword>
<dbReference type="PANTHER" id="PTHR43335:SF4">
    <property type="entry name" value="ABC TRANSPORTER, ATP-BINDING PROTEIN"/>
    <property type="match status" value="1"/>
</dbReference>
<reference evidence="7" key="1">
    <citation type="journal article" date="2019" name="Int. J. Syst. Evol. Microbiol.">
        <title>The Global Catalogue of Microorganisms (GCM) 10K type strain sequencing project: providing services to taxonomists for standard genome sequencing and annotation.</title>
        <authorList>
            <consortium name="The Broad Institute Genomics Platform"/>
            <consortium name="The Broad Institute Genome Sequencing Center for Infectious Disease"/>
            <person name="Wu L."/>
            <person name="Ma J."/>
        </authorList>
    </citation>
    <scope>NUCLEOTIDE SEQUENCE [LARGE SCALE GENOMIC DNA]</scope>
    <source>
        <strain evidence="7">JCM 12389</strain>
    </source>
</reference>
<dbReference type="Gene3D" id="3.40.50.300">
    <property type="entry name" value="P-loop containing nucleotide triphosphate hydrolases"/>
    <property type="match status" value="1"/>
</dbReference>
<dbReference type="InterPro" id="IPR027417">
    <property type="entry name" value="P-loop_NTPase"/>
</dbReference>
<proteinExistence type="inferred from homology"/>
<evidence type="ECO:0000256" key="2">
    <source>
        <dbReference type="ARBA" id="ARBA00022448"/>
    </source>
</evidence>
<name>A0ABP3KZI2_9BACI</name>
<protein>
    <submittedName>
        <fullName evidence="6">ABC transporter ATP-binding protein</fullName>
    </submittedName>
</protein>
<dbReference type="SUPFAM" id="SSF52540">
    <property type="entry name" value="P-loop containing nucleoside triphosphate hydrolases"/>
    <property type="match status" value="1"/>
</dbReference>
<keyword evidence="3" id="KW-0547">Nucleotide-binding</keyword>
<comment type="similarity">
    <text evidence="1">Belongs to the ABC transporter superfamily.</text>
</comment>
<evidence type="ECO:0000256" key="3">
    <source>
        <dbReference type="ARBA" id="ARBA00022741"/>
    </source>
</evidence>
<organism evidence="6 7">
    <name type="scientific">Salinibacillus aidingensis</name>
    <dbReference type="NCBI Taxonomy" id="237684"/>
    <lineage>
        <taxon>Bacteria</taxon>
        <taxon>Bacillati</taxon>
        <taxon>Bacillota</taxon>
        <taxon>Bacilli</taxon>
        <taxon>Bacillales</taxon>
        <taxon>Bacillaceae</taxon>
        <taxon>Salinibacillus</taxon>
    </lineage>
</organism>
<dbReference type="PANTHER" id="PTHR43335">
    <property type="entry name" value="ABC TRANSPORTER, ATP-BINDING PROTEIN"/>
    <property type="match status" value="1"/>
</dbReference>
<keyword evidence="7" id="KW-1185">Reference proteome</keyword>
<evidence type="ECO:0000313" key="6">
    <source>
        <dbReference type="EMBL" id="GAA0490089.1"/>
    </source>
</evidence>
<evidence type="ECO:0000259" key="5">
    <source>
        <dbReference type="PROSITE" id="PS50893"/>
    </source>
</evidence>
<feature type="domain" description="ABC transporter" evidence="5">
    <location>
        <begin position="7"/>
        <end position="235"/>
    </location>
</feature>
<dbReference type="InterPro" id="IPR017871">
    <property type="entry name" value="ABC_transporter-like_CS"/>
</dbReference>
<dbReference type="Proteomes" id="UP001500880">
    <property type="component" value="Unassembled WGS sequence"/>
</dbReference>
<evidence type="ECO:0000313" key="7">
    <source>
        <dbReference type="Proteomes" id="UP001500880"/>
    </source>
</evidence>
<dbReference type="GO" id="GO:0005524">
    <property type="term" value="F:ATP binding"/>
    <property type="evidence" value="ECO:0007669"/>
    <property type="project" value="UniProtKB-KW"/>
</dbReference>
<dbReference type="RefSeq" id="WP_343839386.1">
    <property type="nucleotide sequence ID" value="NZ_BAAADO010000003.1"/>
</dbReference>
<sequence length="305" mass="34031">MESSSVLELRNVTKKLGNKNVVDDLSFSIQSGEVFGLLGPNGAGKTTTIRMIAGLISKSNGKVFINGVDADENFKQVMSEMGAIVENPEMYKFLTGYQNLLHFARMAQVSITKERIKEVIKLVDLEKNIHRKVKTYSLGMRQRLGVAQAILHKPSLLIFDEPTNGLDPQGIYEFRTYLKKLTEQGVAVMVSSHLLAEMQQMCDRVAIIQEGKLIDISSVHELREDHGADTLVQFEVDQPELAKEKLTDFEFEIVDGYLQCPAKRSDIPSINKKLVQANIQVFGISSKNPSLEEKFLAITKGGEEV</sequence>